<dbReference type="GO" id="GO:0046872">
    <property type="term" value="F:metal ion binding"/>
    <property type="evidence" value="ECO:0007669"/>
    <property type="project" value="UniProtKB-KW"/>
</dbReference>
<reference evidence="11 12" key="1">
    <citation type="submission" date="2019-11" db="EMBL/GenBank/DDBJ databases">
        <title>Whole-genome sequence of the anaerobic purple sulfur bacterium Allochromatium palmeri DSM 15591.</title>
        <authorList>
            <person name="Kyndt J.A."/>
            <person name="Meyer T.E."/>
        </authorList>
    </citation>
    <scope>NUCLEOTIDE SEQUENCE [LARGE SCALE GENOMIC DNA]</scope>
    <source>
        <strain evidence="11 12">DSM 15591</strain>
    </source>
</reference>
<dbReference type="GO" id="GO:0006310">
    <property type="term" value="P:DNA recombination"/>
    <property type="evidence" value="ECO:0007669"/>
    <property type="project" value="UniProtKB-KW"/>
</dbReference>
<dbReference type="NCBIfam" id="NF040570">
    <property type="entry name" value="guided_TnpB"/>
    <property type="match status" value="1"/>
</dbReference>
<dbReference type="RefSeq" id="WP_155450644.1">
    <property type="nucleotide sequence ID" value="NZ_WNKT01000030.1"/>
</dbReference>
<dbReference type="InterPro" id="IPR051399">
    <property type="entry name" value="RNA-guided_DNA_endo/Transpos"/>
</dbReference>
<feature type="domain" description="Cas12f1-like TNB" evidence="9">
    <location>
        <begin position="300"/>
        <end position="364"/>
    </location>
</feature>
<evidence type="ECO:0000256" key="3">
    <source>
        <dbReference type="ARBA" id="ARBA00022578"/>
    </source>
</evidence>
<comment type="similarity">
    <text evidence="2">In the N-terminal section; belongs to the transposase 2 family.</text>
</comment>
<dbReference type="PANTHER" id="PTHR30405:SF25">
    <property type="entry name" value="RNA-GUIDED DNA ENDONUCLEASE INSQ-RELATED"/>
    <property type="match status" value="1"/>
</dbReference>
<dbReference type="InterPro" id="IPR021027">
    <property type="entry name" value="Transposase_put_HTH"/>
</dbReference>
<evidence type="ECO:0000256" key="2">
    <source>
        <dbReference type="ARBA" id="ARBA00011044"/>
    </source>
</evidence>
<keyword evidence="5" id="KW-0862">Zinc</keyword>
<protein>
    <submittedName>
        <fullName evidence="11">IS200/IS605 family element transposase accessory protein TnpB</fullName>
    </submittedName>
</protein>
<evidence type="ECO:0000256" key="5">
    <source>
        <dbReference type="ARBA" id="ARBA00022833"/>
    </source>
</evidence>
<comment type="similarity">
    <text evidence="1">In the C-terminal section; belongs to the transposase 35 family.</text>
</comment>
<accession>A0A6N8EEI8</accession>
<organism evidence="11 12">
    <name type="scientific">Allochromatium palmeri</name>
    <dbReference type="NCBI Taxonomy" id="231048"/>
    <lineage>
        <taxon>Bacteria</taxon>
        <taxon>Pseudomonadati</taxon>
        <taxon>Pseudomonadota</taxon>
        <taxon>Gammaproteobacteria</taxon>
        <taxon>Chromatiales</taxon>
        <taxon>Chromatiaceae</taxon>
        <taxon>Allochromatium</taxon>
    </lineage>
</organism>
<evidence type="ECO:0000259" key="9">
    <source>
        <dbReference type="Pfam" id="PF07282"/>
    </source>
</evidence>
<keyword evidence="4" id="KW-0479">Metal-binding</keyword>
<keyword evidence="3" id="KW-0815">Transposition</keyword>
<dbReference type="NCBIfam" id="TIGR01766">
    <property type="entry name" value="IS200/IS605 family accessory protein TnpB-like domain"/>
    <property type="match status" value="1"/>
</dbReference>
<dbReference type="Pfam" id="PF12323">
    <property type="entry name" value="HTH_OrfB_IS605"/>
    <property type="match status" value="1"/>
</dbReference>
<dbReference type="Pfam" id="PF07282">
    <property type="entry name" value="Cas12f1-like_TNB"/>
    <property type="match status" value="1"/>
</dbReference>
<evidence type="ECO:0000256" key="6">
    <source>
        <dbReference type="ARBA" id="ARBA00023125"/>
    </source>
</evidence>
<evidence type="ECO:0000313" key="12">
    <source>
        <dbReference type="Proteomes" id="UP000434044"/>
    </source>
</evidence>
<feature type="domain" description="Probable transposase IS891/IS1136/IS1341" evidence="8">
    <location>
        <begin position="173"/>
        <end position="285"/>
    </location>
</feature>
<evidence type="ECO:0000256" key="7">
    <source>
        <dbReference type="ARBA" id="ARBA00023172"/>
    </source>
</evidence>
<dbReference type="GO" id="GO:0032196">
    <property type="term" value="P:transposition"/>
    <property type="evidence" value="ECO:0007669"/>
    <property type="project" value="UniProtKB-KW"/>
</dbReference>
<dbReference type="Proteomes" id="UP000434044">
    <property type="component" value="Unassembled WGS sequence"/>
</dbReference>
<dbReference type="PANTHER" id="PTHR30405">
    <property type="entry name" value="TRANSPOSASE"/>
    <property type="match status" value="1"/>
</dbReference>
<evidence type="ECO:0000259" key="10">
    <source>
        <dbReference type="Pfam" id="PF12323"/>
    </source>
</evidence>
<proteinExistence type="inferred from homology"/>
<dbReference type="EMBL" id="WNKT01000030">
    <property type="protein sequence ID" value="MTW22071.1"/>
    <property type="molecule type" value="Genomic_DNA"/>
</dbReference>
<sequence>MLRAHKIKLDPNQEQATYFAKACGVARHAYNWSLAQWKAQYEAGLKPNEAALRKQYNAIKPVEFPWALEVTKTAPQQAIKNAGTAFSNFFRKVKAGKKGKDGGYPKFKKKGIHDAFRADNGPPKKGVSAVQVDGKRVKLPIIGWVKMREQRRFPGCIQSTTVSRQADGWYISILVETDDRLHQESTGVVGVDFGLKALATLSTGESIPGPKPHRRLDGRLRRLNRSLARKRKGSANWKKAKTKLSRLHKRLADIREDALHKLSHHLTTQFDVIGIEDLNVKGMAANSRLARSVSDAGLRSLRTKIEYKAAMTGATVVVVDRWFPSSKTCSQCGQHHPEIVLGVETLRCECGLTIDRDLNAAINLANYAVSSTVSACGEDGSGVALAA</sequence>
<evidence type="ECO:0000313" key="11">
    <source>
        <dbReference type="EMBL" id="MTW22071.1"/>
    </source>
</evidence>
<evidence type="ECO:0000259" key="8">
    <source>
        <dbReference type="Pfam" id="PF01385"/>
    </source>
</evidence>
<dbReference type="Pfam" id="PF01385">
    <property type="entry name" value="OrfB_IS605"/>
    <property type="match status" value="1"/>
</dbReference>
<name>A0A6N8EEI8_9GAMM</name>
<keyword evidence="7" id="KW-0233">DNA recombination</keyword>
<dbReference type="OrthoDB" id="6917293at2"/>
<gene>
    <name evidence="11" type="ORF">GJ668_13345</name>
</gene>
<dbReference type="GO" id="GO:0003677">
    <property type="term" value="F:DNA binding"/>
    <property type="evidence" value="ECO:0007669"/>
    <property type="project" value="UniProtKB-KW"/>
</dbReference>
<evidence type="ECO:0000256" key="4">
    <source>
        <dbReference type="ARBA" id="ARBA00022723"/>
    </source>
</evidence>
<feature type="domain" description="Transposase putative helix-turn-helix" evidence="10">
    <location>
        <begin position="1"/>
        <end position="45"/>
    </location>
</feature>
<evidence type="ECO:0000256" key="1">
    <source>
        <dbReference type="ARBA" id="ARBA00008761"/>
    </source>
</evidence>
<dbReference type="InterPro" id="IPR001959">
    <property type="entry name" value="Transposase"/>
</dbReference>
<keyword evidence="6" id="KW-0238">DNA-binding</keyword>
<dbReference type="AlphaFoldDB" id="A0A6N8EEI8"/>
<comment type="caution">
    <text evidence="11">The sequence shown here is derived from an EMBL/GenBank/DDBJ whole genome shotgun (WGS) entry which is preliminary data.</text>
</comment>
<keyword evidence="12" id="KW-1185">Reference proteome</keyword>
<dbReference type="InterPro" id="IPR010095">
    <property type="entry name" value="Cas12f1-like_TNB"/>
</dbReference>